<dbReference type="GO" id="GO:0048270">
    <property type="term" value="F:methionine adenosyltransferase regulator activity"/>
    <property type="evidence" value="ECO:0007669"/>
    <property type="project" value="TreeGrafter"/>
</dbReference>
<organism evidence="2">
    <name type="scientific">marine metagenome</name>
    <dbReference type="NCBI Taxonomy" id="408172"/>
    <lineage>
        <taxon>unclassified sequences</taxon>
        <taxon>metagenomes</taxon>
        <taxon>ecological metagenomes</taxon>
    </lineage>
</organism>
<dbReference type="PANTHER" id="PTHR10491:SF4">
    <property type="entry name" value="METHIONINE ADENOSYLTRANSFERASE 2 SUBUNIT BETA"/>
    <property type="match status" value="1"/>
</dbReference>
<dbReference type="CDD" id="cd05254">
    <property type="entry name" value="dTDP_HR_like_SDR_e"/>
    <property type="match status" value="1"/>
</dbReference>
<evidence type="ECO:0000313" key="2">
    <source>
        <dbReference type="EMBL" id="SVC84829.1"/>
    </source>
</evidence>
<accession>A0A382QH25</accession>
<dbReference type="InterPro" id="IPR036291">
    <property type="entry name" value="NAD(P)-bd_dom_sf"/>
</dbReference>
<sequence length="188" mass="21748">MLGTALIYKFRDPYRVYATARSQGLIKKNVYWHCFDLTDIERLESWLLKTKPDVVIHCAAMVNVDECEIKEDLAYQLHVKTTEIIANFLNNHNGQLIYISTDSVFDGYKKKKYSEEDLTNPLNVYSKTKLLGENSVLSMKKGLVLRTNIIGWSMKDKISFAEWVLINLVKKKPIKLFNDVFISPLHVS</sequence>
<proteinExistence type="predicted"/>
<evidence type="ECO:0000259" key="1">
    <source>
        <dbReference type="Pfam" id="PF04321"/>
    </source>
</evidence>
<protein>
    <recommendedName>
        <fullName evidence="1">RmlD-like substrate binding domain-containing protein</fullName>
    </recommendedName>
</protein>
<dbReference type="GO" id="GO:0048269">
    <property type="term" value="C:methionine adenosyltransferase complex"/>
    <property type="evidence" value="ECO:0007669"/>
    <property type="project" value="TreeGrafter"/>
</dbReference>
<gene>
    <name evidence="2" type="ORF">METZ01_LOCUS337683</name>
</gene>
<dbReference type="EMBL" id="UINC01114490">
    <property type="protein sequence ID" value="SVC84829.1"/>
    <property type="molecule type" value="Genomic_DNA"/>
</dbReference>
<dbReference type="GO" id="GO:0006556">
    <property type="term" value="P:S-adenosylmethionine biosynthetic process"/>
    <property type="evidence" value="ECO:0007669"/>
    <property type="project" value="TreeGrafter"/>
</dbReference>
<dbReference type="AlphaFoldDB" id="A0A382QH25"/>
<dbReference type="InterPro" id="IPR029903">
    <property type="entry name" value="RmlD-like-bd"/>
</dbReference>
<feature type="non-terminal residue" evidence="2">
    <location>
        <position position="188"/>
    </location>
</feature>
<name>A0A382QH25_9ZZZZ</name>
<dbReference type="Pfam" id="PF04321">
    <property type="entry name" value="RmlD_sub_bind"/>
    <property type="match status" value="1"/>
</dbReference>
<dbReference type="SUPFAM" id="SSF51735">
    <property type="entry name" value="NAD(P)-binding Rossmann-fold domains"/>
    <property type="match status" value="1"/>
</dbReference>
<dbReference type="Gene3D" id="3.40.50.720">
    <property type="entry name" value="NAD(P)-binding Rossmann-like Domain"/>
    <property type="match status" value="1"/>
</dbReference>
<dbReference type="PANTHER" id="PTHR10491">
    <property type="entry name" value="DTDP-4-DEHYDRORHAMNOSE REDUCTASE"/>
    <property type="match status" value="1"/>
</dbReference>
<reference evidence="2" key="1">
    <citation type="submission" date="2018-05" db="EMBL/GenBank/DDBJ databases">
        <authorList>
            <person name="Lanie J.A."/>
            <person name="Ng W.-L."/>
            <person name="Kazmierczak K.M."/>
            <person name="Andrzejewski T.M."/>
            <person name="Davidsen T.M."/>
            <person name="Wayne K.J."/>
            <person name="Tettelin H."/>
            <person name="Glass J.I."/>
            <person name="Rusch D."/>
            <person name="Podicherti R."/>
            <person name="Tsui H.-C.T."/>
            <person name="Winkler M.E."/>
        </authorList>
    </citation>
    <scope>NUCLEOTIDE SEQUENCE</scope>
</reference>
<dbReference type="InterPro" id="IPR005913">
    <property type="entry name" value="dTDP_dehydrorham_reduct"/>
</dbReference>
<feature type="domain" description="RmlD-like substrate binding" evidence="1">
    <location>
        <begin position="2"/>
        <end position="186"/>
    </location>
</feature>